<comment type="similarity">
    <text evidence="1 5">Belongs to the N(4)/N(6)-methyltransferase family.</text>
</comment>
<sequence length="448" mass="49248">MLHHNLRLACTYVATNSLQPPARALRKTSKRQMVALKASLTNFGFTRPLLIDQEGRIIAGHNVWLAAKAHRLAEVPVVQIDHLSPEQIQLYQLMDNRSAELSVWDDDLLHDAVRELTDLDLSGVAELNLELSGFSSAEFDRILDVRGVEQGNSEGAPSVESVAITALGDLYDLGDQHRLICGNALEAQTYTALLGEEKAQLVVTDPPYGVAINGHVSGLGKTKHREFVMGGAELEGEKLTEFLATAFGHIAAHSIDGAILFTFIDWRHLRQMLDAGNHVFSELKNLIVWNKHPYAGMGSFYRSQHELCFAWKHGKAPHINNFGLGETGRHRTNVWTCPPANNFQRSQDEFLKAHPTPKPPSLFADAMRDCSKRGGIVLDPFAGSGVTAIAAEMTGRKARLIELDPLYCDVIVRRWQAYTGEAAIHVATGCTFDDLAAERGAASSDEEA</sequence>
<dbReference type="SUPFAM" id="SSF53335">
    <property type="entry name" value="S-adenosyl-L-methionine-dependent methyltransferases"/>
    <property type="match status" value="1"/>
</dbReference>
<dbReference type="PRINTS" id="PR00508">
    <property type="entry name" value="S21N4MTFRASE"/>
</dbReference>
<dbReference type="AlphaFoldDB" id="A0A1L3ZZI5"/>
<reference evidence="8" key="1">
    <citation type="submission" date="2016-11" db="EMBL/GenBank/DDBJ databases">
        <title>Complete Genome Sequence of alachlor-degrading Sphingomonas sp. strain JJ-A5.</title>
        <authorList>
            <person name="Lee H."/>
            <person name="Ka J.-O."/>
        </authorList>
    </citation>
    <scope>NUCLEOTIDE SEQUENCE [LARGE SCALE GENOMIC DNA]</scope>
    <source>
        <strain evidence="8">JJ-A5</strain>
    </source>
</reference>
<dbReference type="PROSITE" id="PS00092">
    <property type="entry name" value="N6_MTASE"/>
    <property type="match status" value="1"/>
</dbReference>
<evidence type="ECO:0000313" key="7">
    <source>
        <dbReference type="EMBL" id="API61037.1"/>
    </source>
</evidence>
<evidence type="ECO:0000256" key="4">
    <source>
        <dbReference type="ARBA" id="ARBA00047942"/>
    </source>
</evidence>
<protein>
    <recommendedName>
        <fullName evidence="5">Methyltransferase</fullName>
        <ecNumber evidence="5">2.1.1.-</ecNumber>
    </recommendedName>
</protein>
<dbReference type="EC" id="2.1.1.-" evidence="5"/>
<name>A0A1L3ZZI5_9SPHN</name>
<dbReference type="CDD" id="cd16403">
    <property type="entry name" value="ParB_N_like_MT"/>
    <property type="match status" value="1"/>
</dbReference>
<accession>A0A1L3ZZI5</accession>
<dbReference type="STRING" id="1921510.BSL82_08445"/>
<dbReference type="InterPro" id="IPR002052">
    <property type="entry name" value="DNA_methylase_N6_adenine_CS"/>
</dbReference>
<feature type="domain" description="ParB-like N-terminal" evidence="6">
    <location>
        <begin position="11"/>
        <end position="97"/>
    </location>
</feature>
<dbReference type="GO" id="GO:0032259">
    <property type="term" value="P:methylation"/>
    <property type="evidence" value="ECO:0007669"/>
    <property type="project" value="UniProtKB-KW"/>
</dbReference>
<dbReference type="Gene3D" id="3.90.1530.10">
    <property type="entry name" value="Conserved hypothetical protein from pyrococcus furiosus pfu- 392566-001, ParB domain"/>
    <property type="match status" value="1"/>
</dbReference>
<evidence type="ECO:0000256" key="3">
    <source>
        <dbReference type="ARBA" id="ARBA00022679"/>
    </source>
</evidence>
<dbReference type="InterPro" id="IPR003115">
    <property type="entry name" value="ParB_N"/>
</dbReference>
<keyword evidence="3" id="KW-0808">Transferase</keyword>
<dbReference type="PIRSF" id="PIRSF036758">
    <property type="entry name" value="Aden_M_ParB"/>
    <property type="match status" value="1"/>
</dbReference>
<dbReference type="GO" id="GO:0008170">
    <property type="term" value="F:N-methyltransferase activity"/>
    <property type="evidence" value="ECO:0007669"/>
    <property type="project" value="InterPro"/>
</dbReference>
<gene>
    <name evidence="7" type="ORF">BSL82_08445</name>
</gene>
<dbReference type="Gene3D" id="3.40.50.150">
    <property type="entry name" value="Vaccinia Virus protein VP39"/>
    <property type="match status" value="1"/>
</dbReference>
<dbReference type="InterPro" id="IPR036086">
    <property type="entry name" value="ParB/Sulfiredoxin_sf"/>
</dbReference>
<dbReference type="KEGG" id="sphj:BSL82_08445"/>
<dbReference type="InterPro" id="IPR015840">
    <property type="entry name" value="DNA_MeTrfase_ParB"/>
</dbReference>
<keyword evidence="8" id="KW-1185">Reference proteome</keyword>
<dbReference type="SMART" id="SM00470">
    <property type="entry name" value="ParB"/>
    <property type="match status" value="1"/>
</dbReference>
<dbReference type="GO" id="GO:0003677">
    <property type="term" value="F:DNA binding"/>
    <property type="evidence" value="ECO:0007669"/>
    <property type="project" value="InterPro"/>
</dbReference>
<evidence type="ECO:0000256" key="1">
    <source>
        <dbReference type="ARBA" id="ARBA00006594"/>
    </source>
</evidence>
<dbReference type="InterPro" id="IPR029063">
    <property type="entry name" value="SAM-dependent_MTases_sf"/>
</dbReference>
<dbReference type="Pfam" id="PF01555">
    <property type="entry name" value="N6_N4_Mtase"/>
    <property type="match status" value="1"/>
</dbReference>
<evidence type="ECO:0000259" key="6">
    <source>
        <dbReference type="SMART" id="SM00470"/>
    </source>
</evidence>
<keyword evidence="2" id="KW-0489">Methyltransferase</keyword>
<dbReference type="REBASE" id="175543">
    <property type="entry name" value="M.SspJJA5ORF8445P"/>
</dbReference>
<evidence type="ECO:0000256" key="2">
    <source>
        <dbReference type="ARBA" id="ARBA00022603"/>
    </source>
</evidence>
<dbReference type="SUPFAM" id="SSF110849">
    <property type="entry name" value="ParB/Sulfiredoxin"/>
    <property type="match status" value="1"/>
</dbReference>
<organism evidence="7 8">
    <name type="scientific">Tardibacter chloracetimidivorans</name>
    <dbReference type="NCBI Taxonomy" id="1921510"/>
    <lineage>
        <taxon>Bacteria</taxon>
        <taxon>Pseudomonadati</taxon>
        <taxon>Pseudomonadota</taxon>
        <taxon>Alphaproteobacteria</taxon>
        <taxon>Sphingomonadales</taxon>
        <taxon>Sphingomonadaceae</taxon>
        <taxon>Tardibacter</taxon>
    </lineage>
</organism>
<proteinExistence type="inferred from homology"/>
<dbReference type="InterPro" id="IPR002941">
    <property type="entry name" value="DNA_methylase_N4/N6"/>
</dbReference>
<dbReference type="InterPro" id="IPR001091">
    <property type="entry name" value="RM_Methyltransferase"/>
</dbReference>
<evidence type="ECO:0000313" key="8">
    <source>
        <dbReference type="Proteomes" id="UP000182063"/>
    </source>
</evidence>
<dbReference type="Proteomes" id="UP000182063">
    <property type="component" value="Chromosome"/>
</dbReference>
<evidence type="ECO:0000256" key="5">
    <source>
        <dbReference type="RuleBase" id="RU362026"/>
    </source>
</evidence>
<dbReference type="EMBL" id="CP018221">
    <property type="protein sequence ID" value="API61037.1"/>
    <property type="molecule type" value="Genomic_DNA"/>
</dbReference>
<dbReference type="GO" id="GO:0009007">
    <property type="term" value="F:site-specific DNA-methyltransferase (adenine-specific) activity"/>
    <property type="evidence" value="ECO:0007669"/>
    <property type="project" value="UniProtKB-EC"/>
</dbReference>
<comment type="catalytic activity">
    <reaction evidence="4">
        <text>a 2'-deoxyadenosine in DNA + S-adenosyl-L-methionine = an N(6)-methyl-2'-deoxyadenosine in DNA + S-adenosyl-L-homocysteine + H(+)</text>
        <dbReference type="Rhea" id="RHEA:15197"/>
        <dbReference type="Rhea" id="RHEA-COMP:12418"/>
        <dbReference type="Rhea" id="RHEA-COMP:12419"/>
        <dbReference type="ChEBI" id="CHEBI:15378"/>
        <dbReference type="ChEBI" id="CHEBI:57856"/>
        <dbReference type="ChEBI" id="CHEBI:59789"/>
        <dbReference type="ChEBI" id="CHEBI:90615"/>
        <dbReference type="ChEBI" id="CHEBI:90616"/>
        <dbReference type="EC" id="2.1.1.72"/>
    </reaction>
</comment>